<dbReference type="EMBL" id="JAAALK010000081">
    <property type="protein sequence ID" value="KAG8089192.1"/>
    <property type="molecule type" value="Genomic_DNA"/>
</dbReference>
<keyword evidence="3" id="KW-1185">Reference proteome</keyword>
<evidence type="ECO:0000313" key="3">
    <source>
        <dbReference type="Proteomes" id="UP000729402"/>
    </source>
</evidence>
<reference evidence="2" key="1">
    <citation type="journal article" date="2021" name="bioRxiv">
        <title>Whole Genome Assembly and Annotation of Northern Wild Rice, Zizania palustris L., Supports a Whole Genome Duplication in the Zizania Genus.</title>
        <authorList>
            <person name="Haas M."/>
            <person name="Kono T."/>
            <person name="Macchietto M."/>
            <person name="Millas R."/>
            <person name="McGilp L."/>
            <person name="Shao M."/>
            <person name="Duquette J."/>
            <person name="Hirsch C.N."/>
            <person name="Kimball J."/>
        </authorList>
    </citation>
    <scope>NUCLEOTIDE SEQUENCE</scope>
    <source>
        <tissue evidence="2">Fresh leaf tissue</tissue>
    </source>
</reference>
<organism evidence="2 3">
    <name type="scientific">Zizania palustris</name>
    <name type="common">Northern wild rice</name>
    <dbReference type="NCBI Taxonomy" id="103762"/>
    <lineage>
        <taxon>Eukaryota</taxon>
        <taxon>Viridiplantae</taxon>
        <taxon>Streptophyta</taxon>
        <taxon>Embryophyta</taxon>
        <taxon>Tracheophyta</taxon>
        <taxon>Spermatophyta</taxon>
        <taxon>Magnoliopsida</taxon>
        <taxon>Liliopsida</taxon>
        <taxon>Poales</taxon>
        <taxon>Poaceae</taxon>
        <taxon>BOP clade</taxon>
        <taxon>Oryzoideae</taxon>
        <taxon>Oryzeae</taxon>
        <taxon>Zizaniinae</taxon>
        <taxon>Zizania</taxon>
    </lineage>
</organism>
<feature type="region of interest" description="Disordered" evidence="1">
    <location>
        <begin position="44"/>
        <end position="75"/>
    </location>
</feature>
<comment type="caution">
    <text evidence="2">The sequence shown here is derived from an EMBL/GenBank/DDBJ whole genome shotgun (WGS) entry which is preliminary data.</text>
</comment>
<accession>A0A8J5WIY1</accession>
<sequence length="75" mass="7543">MGGRVGSDGRAGADCGKPAAGGRALTTGERVSDCGRLLESIEGGQAGTNYGRTDPDCGRAGPDYGRMGGRWRAGI</sequence>
<feature type="region of interest" description="Disordered" evidence="1">
    <location>
        <begin position="1"/>
        <end position="25"/>
    </location>
</feature>
<reference evidence="2" key="2">
    <citation type="submission" date="2021-02" db="EMBL/GenBank/DDBJ databases">
        <authorList>
            <person name="Kimball J.A."/>
            <person name="Haas M.W."/>
            <person name="Macchietto M."/>
            <person name="Kono T."/>
            <person name="Duquette J."/>
            <person name="Shao M."/>
        </authorList>
    </citation>
    <scope>NUCLEOTIDE SEQUENCE</scope>
    <source>
        <tissue evidence="2">Fresh leaf tissue</tissue>
    </source>
</reference>
<name>A0A8J5WIY1_ZIZPA</name>
<dbReference type="Proteomes" id="UP000729402">
    <property type="component" value="Unassembled WGS sequence"/>
</dbReference>
<protein>
    <submittedName>
        <fullName evidence="2">Uncharacterized protein</fullName>
    </submittedName>
</protein>
<evidence type="ECO:0000256" key="1">
    <source>
        <dbReference type="SAM" id="MobiDB-lite"/>
    </source>
</evidence>
<gene>
    <name evidence="2" type="ORF">GUJ93_ZPchr0011g27147</name>
</gene>
<dbReference type="AlphaFoldDB" id="A0A8J5WIY1"/>
<proteinExistence type="predicted"/>
<evidence type="ECO:0000313" key="2">
    <source>
        <dbReference type="EMBL" id="KAG8089192.1"/>
    </source>
</evidence>